<evidence type="ECO:0000313" key="1">
    <source>
        <dbReference type="EMBL" id="MPL69109.1"/>
    </source>
</evidence>
<proteinExistence type="predicted"/>
<evidence type="ECO:0008006" key="2">
    <source>
        <dbReference type="Google" id="ProtNLM"/>
    </source>
</evidence>
<organism evidence="1">
    <name type="scientific">bioreactor metagenome</name>
    <dbReference type="NCBI Taxonomy" id="1076179"/>
    <lineage>
        <taxon>unclassified sequences</taxon>
        <taxon>metagenomes</taxon>
        <taxon>ecological metagenomes</taxon>
    </lineage>
</organism>
<gene>
    <name evidence="1" type="ORF">SDC9_14842</name>
</gene>
<dbReference type="AlphaFoldDB" id="A0A644TR49"/>
<dbReference type="EMBL" id="VSSQ01000045">
    <property type="protein sequence ID" value="MPL69109.1"/>
    <property type="molecule type" value="Genomic_DNA"/>
</dbReference>
<protein>
    <recommendedName>
        <fullName evidence="2">Lipoprotein</fullName>
    </recommendedName>
</protein>
<reference evidence="1" key="1">
    <citation type="submission" date="2019-08" db="EMBL/GenBank/DDBJ databases">
        <authorList>
            <person name="Kucharzyk K."/>
            <person name="Murdoch R.W."/>
            <person name="Higgins S."/>
            <person name="Loffler F."/>
        </authorList>
    </citation>
    <scope>NUCLEOTIDE SEQUENCE</scope>
</reference>
<name>A0A644TR49_9ZZZZ</name>
<comment type="caution">
    <text evidence="1">The sequence shown here is derived from an EMBL/GenBank/DDBJ whole genome shotgun (WGS) entry which is preliminary data.</text>
</comment>
<accession>A0A644TR49</accession>
<sequence>MIRNVHLILSIFIALLMLSCEKNDKGGDSPVYPDYGCLKTGNYWIYQRFIVDSNGVATPQEIFDSCYVEKDTIVGGISFSKVVRPVYLPSYSPAYELLRDSLHYIVAPGGKILFSSQDFSSVFYSYAHLFYNGDTVYHVSMKMEDHAEVVNIPAGSFSTLNCKSTYVLNPQFLPSPNPRFIHKRFAREVGLVVETLPFFASQPFTTERRLVRYSVQYGKVQ</sequence>
<dbReference type="PROSITE" id="PS51257">
    <property type="entry name" value="PROKAR_LIPOPROTEIN"/>
    <property type="match status" value="1"/>
</dbReference>